<dbReference type="GeneID" id="100903269"/>
<feature type="compositionally biased region" description="Gly residues" evidence="2">
    <location>
        <begin position="177"/>
        <end position="188"/>
    </location>
</feature>
<keyword evidence="4" id="KW-1185">Reference proteome</keyword>
<feature type="compositionally biased region" description="Low complexity" evidence="2">
    <location>
        <begin position="735"/>
        <end position="756"/>
    </location>
</feature>
<feature type="domain" description="BAT2 N-terminal" evidence="3">
    <location>
        <begin position="3"/>
        <end position="178"/>
    </location>
</feature>
<feature type="compositionally biased region" description="Low complexity" evidence="2">
    <location>
        <begin position="516"/>
        <end position="545"/>
    </location>
</feature>
<feature type="compositionally biased region" description="Basic and acidic residues" evidence="2">
    <location>
        <begin position="424"/>
        <end position="447"/>
    </location>
</feature>
<feature type="compositionally biased region" description="Polar residues" evidence="2">
    <location>
        <begin position="1261"/>
        <end position="1278"/>
    </location>
</feature>
<feature type="compositionally biased region" description="Gly residues" evidence="2">
    <location>
        <begin position="789"/>
        <end position="799"/>
    </location>
</feature>
<protein>
    <submittedName>
        <fullName evidence="5">Homeotic protein female sterile-like</fullName>
    </submittedName>
</protein>
<evidence type="ECO:0000259" key="3">
    <source>
        <dbReference type="Pfam" id="PF07001"/>
    </source>
</evidence>
<feature type="compositionally biased region" description="Low complexity" evidence="2">
    <location>
        <begin position="565"/>
        <end position="609"/>
    </location>
</feature>
<feature type="compositionally biased region" description="Basic and acidic residues" evidence="2">
    <location>
        <begin position="1029"/>
        <end position="1044"/>
    </location>
</feature>
<feature type="compositionally biased region" description="Basic and acidic residues" evidence="2">
    <location>
        <begin position="350"/>
        <end position="363"/>
    </location>
</feature>
<feature type="compositionally biased region" description="Gly residues" evidence="2">
    <location>
        <begin position="837"/>
        <end position="851"/>
    </location>
</feature>
<feature type="compositionally biased region" description="Low complexity" evidence="2">
    <location>
        <begin position="1177"/>
        <end position="1197"/>
    </location>
</feature>
<feature type="compositionally biased region" description="Low complexity" evidence="2">
    <location>
        <begin position="636"/>
        <end position="650"/>
    </location>
</feature>
<feature type="region of interest" description="Disordered" evidence="2">
    <location>
        <begin position="409"/>
        <end position="1062"/>
    </location>
</feature>
<dbReference type="Proteomes" id="UP000694867">
    <property type="component" value="Unplaced"/>
</dbReference>
<feature type="region of interest" description="Disordered" evidence="2">
    <location>
        <begin position="52"/>
        <end position="371"/>
    </location>
</feature>
<dbReference type="GO" id="GO:0030154">
    <property type="term" value="P:cell differentiation"/>
    <property type="evidence" value="ECO:0007669"/>
    <property type="project" value="TreeGrafter"/>
</dbReference>
<evidence type="ECO:0000256" key="2">
    <source>
        <dbReference type="SAM" id="MobiDB-lite"/>
    </source>
</evidence>
<feature type="region of interest" description="Disordered" evidence="2">
    <location>
        <begin position="1247"/>
        <end position="1278"/>
    </location>
</feature>
<evidence type="ECO:0000256" key="1">
    <source>
        <dbReference type="ARBA" id="ARBA00022553"/>
    </source>
</evidence>
<proteinExistence type="predicted"/>
<feature type="compositionally biased region" description="Polar residues" evidence="2">
    <location>
        <begin position="610"/>
        <end position="622"/>
    </location>
</feature>
<feature type="compositionally biased region" description="Gly residues" evidence="2">
    <location>
        <begin position="333"/>
        <end position="348"/>
    </location>
</feature>
<feature type="region of interest" description="Disordered" evidence="2">
    <location>
        <begin position="1411"/>
        <end position="1475"/>
    </location>
</feature>
<feature type="compositionally biased region" description="Low complexity" evidence="2">
    <location>
        <begin position="997"/>
        <end position="1021"/>
    </location>
</feature>
<feature type="compositionally biased region" description="Polar residues" evidence="2">
    <location>
        <begin position="1145"/>
        <end position="1158"/>
    </location>
</feature>
<dbReference type="InterPro" id="IPR009738">
    <property type="entry name" value="BAT2_N"/>
</dbReference>
<feature type="compositionally biased region" description="Basic and acidic residues" evidence="2">
    <location>
        <begin position="924"/>
        <end position="938"/>
    </location>
</feature>
<feature type="compositionally biased region" description="Low complexity" evidence="2">
    <location>
        <begin position="113"/>
        <end position="125"/>
    </location>
</feature>
<feature type="compositionally biased region" description="Low complexity" evidence="2">
    <location>
        <begin position="1080"/>
        <end position="1133"/>
    </location>
</feature>
<feature type="region of interest" description="Disordered" evidence="2">
    <location>
        <begin position="1078"/>
        <end position="1158"/>
    </location>
</feature>
<name>A0AAJ7WIK2_9ACAR</name>
<feature type="compositionally biased region" description="Basic and acidic residues" evidence="2">
    <location>
        <begin position="946"/>
        <end position="971"/>
    </location>
</feature>
<feature type="compositionally biased region" description="Polar residues" evidence="2">
    <location>
        <begin position="70"/>
        <end position="82"/>
    </location>
</feature>
<dbReference type="KEGG" id="goe:100903269"/>
<dbReference type="Pfam" id="PF07001">
    <property type="entry name" value="BAT2_N"/>
    <property type="match status" value="1"/>
</dbReference>
<feature type="compositionally biased region" description="Basic and acidic residues" evidence="2">
    <location>
        <begin position="314"/>
        <end position="332"/>
    </location>
</feature>
<organism evidence="4 5">
    <name type="scientific">Galendromus occidentalis</name>
    <name type="common">western predatory mite</name>
    <dbReference type="NCBI Taxonomy" id="34638"/>
    <lineage>
        <taxon>Eukaryota</taxon>
        <taxon>Metazoa</taxon>
        <taxon>Ecdysozoa</taxon>
        <taxon>Arthropoda</taxon>
        <taxon>Chelicerata</taxon>
        <taxon>Arachnida</taxon>
        <taxon>Acari</taxon>
        <taxon>Parasitiformes</taxon>
        <taxon>Mesostigmata</taxon>
        <taxon>Gamasina</taxon>
        <taxon>Phytoseioidea</taxon>
        <taxon>Phytoseiidae</taxon>
        <taxon>Typhlodrominae</taxon>
        <taxon>Galendromus</taxon>
    </lineage>
</organism>
<dbReference type="RefSeq" id="XP_028967278.1">
    <property type="nucleotide sequence ID" value="XM_029111445.1"/>
</dbReference>
<feature type="compositionally biased region" description="Basic and acidic residues" evidence="2">
    <location>
        <begin position="869"/>
        <end position="885"/>
    </location>
</feature>
<dbReference type="InterPro" id="IPR033184">
    <property type="entry name" value="PRRC2"/>
</dbReference>
<sequence length="1475" mass="155951">MSAAAGLVHKGESKNKKTYATIDINNIYKGKSLEGPKSSAIGASKHGLQSLGKVQVGRRMPPPALLPSLKSENLGNNPNVTLVPTGGQGWGVAKTSQPGASSTGSGGNGAGNGNNNTNNSSTSSNLQSSDPPIAHQENRSAVGENGQPGKAGCQSGGGAGGNKTWSSVATGQSHGQQNGGHGGPGGGPQLPFYPGEFPTLKNEPEGKPAGGSLNSADRDGHVANQYGPGLALRPVESNWSKGSAGVSAQLSGGSPQANAGSGVNGLLKPRPLSPLGSSPNDPLGMGYPPSISKGLGPRERQSPLTNGTAPLFSRGEREERPGHAERQDRGDGRGGGGMGGPRPGGGGRAFQRDDPRLGPDQHSKSVLKHSAIISDQQLEGFDRILKDNETDWSTAKGDIDYNAKLCFSEDEDDEKQLWTPSGQQDRDDGWREGRHSRLKDGGRDNRSRGPMQQCVFDEDSQDRQGDSGNSVWRNKQQKTKNEMNECVERARMMRRDSERKLSERDDVQSHVDQYQSSDRGGNLNNNSGNSRKDNNSQQQLSSGSRGRVEKQLPPRFAKMQLAQDSSRWSNNGASGSSGNNRSRSDSSSSNTNNNSNNNNAASNQDNNCSLMGSQQESVWQMNKENKQRSLHDEKSPSPQQSSQQQQQQQSDCLWQQPDKREPSAWQDQGGLFDPPPRLKNNMHAGPPLTLTNVADIEPKRNLTSLKKDGSAGSKQKDDEGIDKGADEMATRMSHKSVSSDSLKGSSGSQASRGTSSKKLQDNSDGVASNDEEQRGFSPRGEPSRRGRGGGRGGGGGNGTGSAAPMRGSGRPFGENRGAPVGQKGPSGYPSKDMSSRGGRGGGGSGAGGRGGPASSRHGPSLTQLSPQDRNQKDDTPPARFKRYDDHDEDDDDKKFGGRSQGTRDSRDKPLAGGSGRQQRNGGPNDRKDTRRDERRETSKNGQQPQDSKKQENKSALTSKDKKVPQDSKKSDNGSASGTSPGSATSVGGLTSLKKDQQQQQQAQQLSSVGQQSAGGQKVAGVTSSSTPPQKKEIGSSSSLKKEGAWGDSEVSPGIEFGTLGESEDLNFKIQAVKKVWETDQTTSSHPAQSQSSQASGVPTSAANVQQMSQVAQQSAAQQQQQQQHSAAQSQQAQISFFQTMEKETSSSPMQVGQSAAQAVTQQDLSTSAQHMVSSLQQAYANSQQQSSKQAQQQQQQQKYHTAPAAAVQRHHPLATGYGSLSQSPIDPSQHHLRAFAQPHAGAAQMYTTSFQNPPPAPGHQHMTNSQAPAGTGASNDHQYTYFPQDMFRYQQQTQQNHFRNFFTTQTGPFGATQQGYHHQMPHYPPPNMQQTFSTGIYAAAGHAPATAAATAASRYAVKDAQQPPYEQSTPPPYAHSQAPQQGGQAAVVAAAAANRSTAGTMGSLGGVPAKQPGGAGAFGAASSGLFGSNQRAQQQYGQPMMSQSGQPSVARQNPNPSAGGQSQRYAGKSSGYSHH</sequence>
<feature type="region of interest" description="Disordered" evidence="2">
    <location>
        <begin position="1354"/>
        <end position="1389"/>
    </location>
</feature>
<feature type="region of interest" description="Disordered" evidence="2">
    <location>
        <begin position="1177"/>
        <end position="1206"/>
    </location>
</feature>
<feature type="compositionally biased region" description="Low complexity" evidence="2">
    <location>
        <begin position="1418"/>
        <end position="1428"/>
    </location>
</feature>
<dbReference type="PANTHER" id="PTHR14038">
    <property type="entry name" value="BAT2 HLA-B-ASSOCIATED TRANSCRIPT 2"/>
    <property type="match status" value="1"/>
</dbReference>
<gene>
    <name evidence="5" type="primary">LOC100903269</name>
</gene>
<feature type="compositionally biased region" description="Basic and acidic residues" evidence="2">
    <location>
        <begin position="623"/>
        <end position="635"/>
    </location>
</feature>
<feature type="compositionally biased region" description="Basic and acidic residues" evidence="2">
    <location>
        <begin position="479"/>
        <end position="509"/>
    </location>
</feature>
<feature type="compositionally biased region" description="Polar residues" evidence="2">
    <location>
        <begin position="1429"/>
        <end position="1475"/>
    </location>
</feature>
<keyword evidence="1" id="KW-0597">Phosphoprotein</keyword>
<feature type="compositionally biased region" description="Basic and acidic residues" evidence="2">
    <location>
        <begin position="696"/>
        <end position="729"/>
    </location>
</feature>
<evidence type="ECO:0000313" key="5">
    <source>
        <dbReference type="RefSeq" id="XP_028967278.1"/>
    </source>
</evidence>
<feature type="compositionally biased region" description="Low complexity" evidence="2">
    <location>
        <begin position="973"/>
        <end position="988"/>
    </location>
</feature>
<accession>A0AAJ7WIK2</accession>
<feature type="compositionally biased region" description="Polar residues" evidence="2">
    <location>
        <begin position="237"/>
        <end position="261"/>
    </location>
</feature>
<reference evidence="5" key="1">
    <citation type="submission" date="2025-08" db="UniProtKB">
        <authorList>
            <consortium name="RefSeq"/>
        </authorList>
    </citation>
    <scope>IDENTIFICATION</scope>
</reference>
<dbReference type="PANTHER" id="PTHR14038:SF0">
    <property type="entry name" value="LP18708P"/>
    <property type="match status" value="1"/>
</dbReference>
<feature type="compositionally biased region" description="Low complexity" evidence="2">
    <location>
        <begin position="1377"/>
        <end position="1389"/>
    </location>
</feature>
<evidence type="ECO:0000313" key="4">
    <source>
        <dbReference type="Proteomes" id="UP000694867"/>
    </source>
</evidence>